<accession>A0A9D5Q734</accession>
<feature type="transmembrane region" description="Helical" evidence="1">
    <location>
        <begin position="97"/>
        <end position="115"/>
    </location>
</feature>
<protein>
    <recommendedName>
        <fullName evidence="2">DUF112 domain-containing protein</fullName>
    </recommendedName>
</protein>
<sequence>AGDIPATFLRIPGTPASGAAVLDGYQMTRKGRGSVAIALDLTCSVIGGLLGVLILVTISPILAEFALKFTHFEYFWLAVLGLSMSAVISRGSKIKGIISMIAGILLSTIGIDIATGYPRFTFGSPELMGGIGFIPVMIGLFGVSEVFRSVLSKESLHSAAIAEKITVSFRTIGKILIKNIRLIVQSSIIGTLIGALPGAGADIAAWVAYGTAKKTSKQADDFGTGIEEGVIAPTSANNAALGGTWIPALVFGIPGDTVTAIVLGAMLMYGLKPGPLIFHGNRFFINQIFSIAFISQFFLLILGFLGIKAYTTIFKFQKNIVLVAILIFSVIGSYALRNSLFDVTLMLIFGILGFFMEKTEIPLPPLILGLILGTMIEENLRIGLVKSDGSFWPFFSRPISLFFFCVLVFVFLYEPLKKLLRLVVRRQS</sequence>
<feature type="domain" description="DUF112" evidence="2">
    <location>
        <begin position="2"/>
        <end position="368"/>
    </location>
</feature>
<dbReference type="PANTHER" id="PTHR35342:SF5">
    <property type="entry name" value="TRICARBOXYLIC TRANSPORT PROTEIN"/>
    <property type="match status" value="1"/>
</dbReference>
<dbReference type="Pfam" id="PF01970">
    <property type="entry name" value="TctA"/>
    <property type="match status" value="1"/>
</dbReference>
<dbReference type="InterPro" id="IPR002823">
    <property type="entry name" value="DUF112_TM"/>
</dbReference>
<feature type="transmembrane region" description="Helical" evidence="1">
    <location>
        <begin position="283"/>
        <end position="307"/>
    </location>
</feature>
<dbReference type="EMBL" id="WJJP01000589">
    <property type="protein sequence ID" value="MBD3326504.1"/>
    <property type="molecule type" value="Genomic_DNA"/>
</dbReference>
<reference evidence="3" key="1">
    <citation type="submission" date="2019-11" db="EMBL/GenBank/DDBJ databases">
        <title>Microbial mats filling the niche in hypersaline microbial mats.</title>
        <authorList>
            <person name="Wong H.L."/>
            <person name="Macleod F.I."/>
            <person name="White R.A. III"/>
            <person name="Burns B.P."/>
        </authorList>
    </citation>
    <scope>NUCLEOTIDE SEQUENCE</scope>
    <source>
        <strain evidence="3">Rbin_158</strain>
    </source>
</reference>
<organism evidence="3 4">
    <name type="scientific">candidate division KSB3 bacterium</name>
    <dbReference type="NCBI Taxonomy" id="2044937"/>
    <lineage>
        <taxon>Bacteria</taxon>
        <taxon>candidate division KSB3</taxon>
    </lineage>
</organism>
<evidence type="ECO:0000259" key="2">
    <source>
        <dbReference type="Pfam" id="PF01970"/>
    </source>
</evidence>
<feature type="non-terminal residue" evidence="3">
    <location>
        <position position="1"/>
    </location>
</feature>
<evidence type="ECO:0000313" key="3">
    <source>
        <dbReference type="EMBL" id="MBD3326504.1"/>
    </source>
</evidence>
<keyword evidence="1" id="KW-0812">Transmembrane</keyword>
<evidence type="ECO:0000256" key="1">
    <source>
        <dbReference type="SAM" id="Phobius"/>
    </source>
</evidence>
<keyword evidence="1" id="KW-1133">Transmembrane helix</keyword>
<proteinExistence type="predicted"/>
<comment type="caution">
    <text evidence="3">The sequence shown here is derived from an EMBL/GenBank/DDBJ whole genome shotgun (WGS) entry which is preliminary data.</text>
</comment>
<feature type="transmembrane region" description="Helical" evidence="1">
    <location>
        <begin position="127"/>
        <end position="147"/>
    </location>
</feature>
<evidence type="ECO:0000313" key="4">
    <source>
        <dbReference type="Proteomes" id="UP000649604"/>
    </source>
</evidence>
<name>A0A9D5Q734_9BACT</name>
<dbReference type="AlphaFoldDB" id="A0A9D5Q734"/>
<feature type="transmembrane region" description="Helical" evidence="1">
    <location>
        <begin position="394"/>
        <end position="413"/>
    </location>
</feature>
<feature type="transmembrane region" description="Helical" evidence="1">
    <location>
        <begin position="74"/>
        <end position="90"/>
    </location>
</feature>
<feature type="transmembrane region" description="Helical" evidence="1">
    <location>
        <begin position="319"/>
        <end position="335"/>
    </location>
</feature>
<feature type="transmembrane region" description="Helical" evidence="1">
    <location>
        <begin position="245"/>
        <end position="271"/>
    </location>
</feature>
<gene>
    <name evidence="3" type="ORF">GF339_18110</name>
</gene>
<dbReference type="PANTHER" id="PTHR35342">
    <property type="entry name" value="TRICARBOXYLIC TRANSPORT PROTEIN"/>
    <property type="match status" value="1"/>
</dbReference>
<keyword evidence="1" id="KW-0472">Membrane</keyword>
<feature type="transmembrane region" description="Helical" evidence="1">
    <location>
        <begin position="35"/>
        <end position="62"/>
    </location>
</feature>
<dbReference type="Proteomes" id="UP000649604">
    <property type="component" value="Unassembled WGS sequence"/>
</dbReference>